<dbReference type="AlphaFoldDB" id="A0A2P2K1F8"/>
<sequence length="209" mass="23742">MRNIDTCKLRKQGRNQEERKIEPTEKAKKKKKTKRRKPTLSVLMLLFQQDQTRNKQLVTATLHCGLQALINEVITQPFHDHIALPWSQRFVVYPKNKSLTGLLHSDATGTLLSTDHSSRFALDHHVLGATKVQPSWSKGSRFIKIFHDGRNLIRLKLREAGALSPDATVVADDGGSRETVAVDVAHEVVVDVRLPRHSQRRLRLTNPSR</sequence>
<evidence type="ECO:0000256" key="1">
    <source>
        <dbReference type="SAM" id="MobiDB-lite"/>
    </source>
</evidence>
<organism evidence="2">
    <name type="scientific">Rhizophora mucronata</name>
    <name type="common">Asiatic mangrove</name>
    <dbReference type="NCBI Taxonomy" id="61149"/>
    <lineage>
        <taxon>Eukaryota</taxon>
        <taxon>Viridiplantae</taxon>
        <taxon>Streptophyta</taxon>
        <taxon>Embryophyta</taxon>
        <taxon>Tracheophyta</taxon>
        <taxon>Spermatophyta</taxon>
        <taxon>Magnoliopsida</taxon>
        <taxon>eudicotyledons</taxon>
        <taxon>Gunneridae</taxon>
        <taxon>Pentapetalae</taxon>
        <taxon>rosids</taxon>
        <taxon>fabids</taxon>
        <taxon>Malpighiales</taxon>
        <taxon>Rhizophoraceae</taxon>
        <taxon>Rhizophora</taxon>
    </lineage>
</organism>
<feature type="region of interest" description="Disordered" evidence="1">
    <location>
        <begin position="1"/>
        <end position="37"/>
    </location>
</feature>
<accession>A0A2P2K1F8</accession>
<dbReference type="EMBL" id="GGEC01019063">
    <property type="protein sequence ID" value="MBW99546.1"/>
    <property type="molecule type" value="Transcribed_RNA"/>
</dbReference>
<proteinExistence type="predicted"/>
<evidence type="ECO:0000313" key="2">
    <source>
        <dbReference type="EMBL" id="MBW99546.1"/>
    </source>
</evidence>
<feature type="compositionally biased region" description="Basic and acidic residues" evidence="1">
    <location>
        <begin position="1"/>
        <end position="26"/>
    </location>
</feature>
<protein>
    <submittedName>
        <fullName evidence="2">Profilin-6</fullName>
    </submittedName>
</protein>
<reference evidence="2" key="1">
    <citation type="submission" date="2018-02" db="EMBL/GenBank/DDBJ databases">
        <title>Rhizophora mucronata_Transcriptome.</title>
        <authorList>
            <person name="Meera S.P."/>
            <person name="Sreeshan A."/>
            <person name="Augustine A."/>
        </authorList>
    </citation>
    <scope>NUCLEOTIDE SEQUENCE</scope>
    <source>
        <tissue evidence="2">Leaf</tissue>
    </source>
</reference>
<feature type="compositionally biased region" description="Basic residues" evidence="1">
    <location>
        <begin position="27"/>
        <end position="37"/>
    </location>
</feature>
<name>A0A2P2K1F8_RHIMU</name>